<dbReference type="SUPFAM" id="SSF53271">
    <property type="entry name" value="PRTase-like"/>
    <property type="match status" value="1"/>
</dbReference>
<comment type="similarity">
    <text evidence="1 5">Belongs to the purine/pyrimidine phosphoribosyltransferase family. PyrR subfamily.</text>
</comment>
<dbReference type="FunFam" id="3.40.50.2020:FF:000020">
    <property type="entry name" value="Bifunctional protein PyrR"/>
    <property type="match status" value="1"/>
</dbReference>
<dbReference type="RefSeq" id="WP_068345467.1">
    <property type="nucleotide sequence ID" value="NZ_JFHK01000002.1"/>
</dbReference>
<dbReference type="EC" id="2.4.2.9" evidence="5"/>
<comment type="function">
    <text evidence="5">Regulates the transcription of the pyrimidine nucleotide (pyr) operon in response to exogenous pyrimidines.</text>
</comment>
<dbReference type="CDD" id="cd06223">
    <property type="entry name" value="PRTases_typeI"/>
    <property type="match status" value="1"/>
</dbReference>
<sequence length="180" mass="21012">MNLKNLHTIIEPEQFRKILKRMYFELMEKLKDSEDFAVVGIQRGGVYLADRLKKIAFENGFELPTGKVDITFYRDDTFYRLEQPHVKETQIDFDVTGKTIILCDDVIFTGRTVRAAIDEIFDYGRPKRIILVTFIDRGHRELPIQPDVCGKTVPTRMKEQIVVHFKEENGTDRVEIGVME</sequence>
<dbReference type="InterPro" id="IPR000836">
    <property type="entry name" value="PRTase_dom"/>
</dbReference>
<keyword evidence="8" id="KW-1185">Reference proteome</keyword>
<organism evidence="7 8">
    <name type="scientific">Kosmotoga arenicorallina S304</name>
    <dbReference type="NCBI Taxonomy" id="1453497"/>
    <lineage>
        <taxon>Bacteria</taxon>
        <taxon>Thermotogati</taxon>
        <taxon>Thermotogota</taxon>
        <taxon>Thermotogae</taxon>
        <taxon>Kosmotogales</taxon>
        <taxon>Kosmotogaceae</taxon>
        <taxon>Kosmotoga</taxon>
    </lineage>
</organism>
<evidence type="ECO:0000259" key="6">
    <source>
        <dbReference type="Pfam" id="PF00156"/>
    </source>
</evidence>
<evidence type="ECO:0000256" key="5">
    <source>
        <dbReference type="HAMAP-Rule" id="MF_01219"/>
    </source>
</evidence>
<keyword evidence="5" id="KW-0808">Transferase</keyword>
<dbReference type="HAMAP" id="MF_01219">
    <property type="entry name" value="PyrR"/>
    <property type="match status" value="1"/>
</dbReference>
<dbReference type="GO" id="GO:0004845">
    <property type="term" value="F:uracil phosphoribosyltransferase activity"/>
    <property type="evidence" value="ECO:0007669"/>
    <property type="project" value="UniProtKB-UniRule"/>
</dbReference>
<keyword evidence="2 5" id="KW-0805">Transcription regulation</keyword>
<dbReference type="NCBIfam" id="NF003549">
    <property type="entry name" value="PRK05205.1-5"/>
    <property type="match status" value="1"/>
</dbReference>
<keyword evidence="3 5" id="KW-0804">Transcription</keyword>
<dbReference type="PANTHER" id="PTHR11608">
    <property type="entry name" value="BIFUNCTIONAL PROTEIN PYRR"/>
    <property type="match status" value="1"/>
</dbReference>
<dbReference type="Gene3D" id="3.40.50.2020">
    <property type="match status" value="1"/>
</dbReference>
<keyword evidence="5" id="KW-0328">Glycosyltransferase</keyword>
<dbReference type="STRING" id="1453497.AT15_03105"/>
<dbReference type="PANTHER" id="PTHR11608:SF0">
    <property type="entry name" value="BIFUNCTIONAL PROTEIN PYRR"/>
    <property type="match status" value="1"/>
</dbReference>
<evidence type="ECO:0000256" key="1">
    <source>
        <dbReference type="ARBA" id="ARBA00005565"/>
    </source>
</evidence>
<feature type="short sequence motif" description="PRPP-binding" evidence="5">
    <location>
        <begin position="100"/>
        <end position="112"/>
    </location>
</feature>
<gene>
    <name evidence="5" type="primary">pyrR</name>
    <name evidence="7" type="ORF">AT15_03105</name>
</gene>
<comment type="function">
    <text evidence="5">Also displays a weak uracil phosphoribosyltransferase activity which is not physiologically significant.</text>
</comment>
<dbReference type="PATRIC" id="fig|1453497.3.peg.617"/>
<comment type="caution">
    <text evidence="7">The sequence shown here is derived from an EMBL/GenBank/DDBJ whole genome shotgun (WGS) entry which is preliminary data.</text>
</comment>
<dbReference type="Pfam" id="PF00156">
    <property type="entry name" value="Pribosyltran"/>
    <property type="match status" value="1"/>
</dbReference>
<accession>A0A182C7Y5</accession>
<dbReference type="InterPro" id="IPR023050">
    <property type="entry name" value="PyrR"/>
</dbReference>
<dbReference type="InterPro" id="IPR050137">
    <property type="entry name" value="PyrR_bifunctional"/>
</dbReference>
<dbReference type="GO" id="GO:0006355">
    <property type="term" value="P:regulation of DNA-templated transcription"/>
    <property type="evidence" value="ECO:0007669"/>
    <property type="project" value="UniProtKB-UniRule"/>
</dbReference>
<evidence type="ECO:0000313" key="7">
    <source>
        <dbReference type="EMBL" id="OAA31833.1"/>
    </source>
</evidence>
<dbReference type="EMBL" id="JFHK01000002">
    <property type="protein sequence ID" value="OAA31833.1"/>
    <property type="molecule type" value="Genomic_DNA"/>
</dbReference>
<dbReference type="AlphaFoldDB" id="A0A182C7Y5"/>
<evidence type="ECO:0000313" key="8">
    <source>
        <dbReference type="Proteomes" id="UP000077339"/>
    </source>
</evidence>
<dbReference type="Proteomes" id="UP000077339">
    <property type="component" value="Unassembled WGS sequence"/>
</dbReference>
<protein>
    <recommendedName>
        <fullName evidence="5">Bifunctional protein PyrR</fullName>
    </recommendedName>
    <domain>
        <recommendedName>
            <fullName evidence="5">Pyrimidine operon regulatory protein</fullName>
        </recommendedName>
    </domain>
    <domain>
        <recommendedName>
            <fullName evidence="5">Uracil phosphoribosyltransferase</fullName>
            <shortName evidence="5">UPRTase</shortName>
            <ecNumber evidence="5">2.4.2.9</ecNumber>
        </recommendedName>
    </domain>
</protein>
<evidence type="ECO:0000256" key="3">
    <source>
        <dbReference type="ARBA" id="ARBA00023163"/>
    </source>
</evidence>
<feature type="domain" description="Phosphoribosyltransferase" evidence="6">
    <location>
        <begin position="14"/>
        <end position="148"/>
    </location>
</feature>
<evidence type="ECO:0000256" key="4">
    <source>
        <dbReference type="ARBA" id="ARBA00052919"/>
    </source>
</evidence>
<dbReference type="NCBIfam" id="NF003545">
    <property type="entry name" value="PRK05205.1-1"/>
    <property type="match status" value="1"/>
</dbReference>
<proteinExistence type="inferred from homology"/>
<comment type="catalytic activity">
    <reaction evidence="4 5">
        <text>UMP + diphosphate = 5-phospho-alpha-D-ribose 1-diphosphate + uracil</text>
        <dbReference type="Rhea" id="RHEA:13017"/>
        <dbReference type="ChEBI" id="CHEBI:17568"/>
        <dbReference type="ChEBI" id="CHEBI:33019"/>
        <dbReference type="ChEBI" id="CHEBI:57865"/>
        <dbReference type="ChEBI" id="CHEBI:58017"/>
        <dbReference type="EC" id="2.4.2.9"/>
    </reaction>
</comment>
<evidence type="ECO:0000256" key="2">
    <source>
        <dbReference type="ARBA" id="ARBA00023015"/>
    </source>
</evidence>
<dbReference type="InterPro" id="IPR029057">
    <property type="entry name" value="PRTase-like"/>
</dbReference>
<name>A0A182C7Y5_9BACT</name>
<reference evidence="7 8" key="1">
    <citation type="submission" date="2014-02" db="EMBL/GenBank/DDBJ databases">
        <title>Kosmotoga genome sequencing.</title>
        <authorList>
            <person name="Pollo S.M."/>
            <person name="Charchuk R."/>
            <person name="Nesbo C.L."/>
        </authorList>
    </citation>
    <scope>NUCLEOTIDE SEQUENCE [LARGE SCALE GENOMIC DNA]</scope>
    <source>
        <strain evidence="7 8">S304</strain>
    </source>
</reference>